<dbReference type="GO" id="GO:0046983">
    <property type="term" value="F:protein dimerization activity"/>
    <property type="evidence" value="ECO:0007669"/>
    <property type="project" value="InterPro"/>
</dbReference>
<dbReference type="EMBL" id="BTGU01000212">
    <property type="protein sequence ID" value="GMN65109.1"/>
    <property type="molecule type" value="Genomic_DNA"/>
</dbReference>
<keyword evidence="2" id="KW-0808">Transferase</keyword>
<evidence type="ECO:0000256" key="1">
    <source>
        <dbReference type="ARBA" id="ARBA00022603"/>
    </source>
</evidence>
<dbReference type="InterPro" id="IPR029063">
    <property type="entry name" value="SAM-dependent_MTases_sf"/>
</dbReference>
<sequence>MSSSLELEINNTSIISQTVLDNNQRKEEADQEEQEVKEDPDQETFSYVTQQMHSTAVTMSLKTAAELEVFDIIVKAGPDAKLSPAEIVAQLPTNNPKALVMLKRLLRLLACYSFLRCSVVTSSEVNSVSNNFILPYGVVVTRQSLHGKLDILEFYKSFGNLKQLVDVGGGLGVALNLITSKYPFDMPHVIFVVMIKC</sequence>
<dbReference type="FunFam" id="1.10.10.10:FF:000357">
    <property type="entry name" value="Caffeic acid 3-O-methyltransferase"/>
    <property type="match status" value="1"/>
</dbReference>
<evidence type="ECO:0000313" key="7">
    <source>
        <dbReference type="EMBL" id="GMN65109.1"/>
    </source>
</evidence>
<dbReference type="Pfam" id="PF00891">
    <property type="entry name" value="Methyltransf_2"/>
    <property type="match status" value="1"/>
</dbReference>
<evidence type="ECO:0000313" key="8">
    <source>
        <dbReference type="Proteomes" id="UP001187192"/>
    </source>
</evidence>
<dbReference type="Gene3D" id="3.40.50.150">
    <property type="entry name" value="Vaccinia Virus protein VP39"/>
    <property type="match status" value="1"/>
</dbReference>
<dbReference type="PANTHER" id="PTHR11746">
    <property type="entry name" value="O-METHYLTRANSFERASE"/>
    <property type="match status" value="1"/>
</dbReference>
<dbReference type="InterPro" id="IPR012967">
    <property type="entry name" value="COMT_dimerisation"/>
</dbReference>
<evidence type="ECO:0000256" key="2">
    <source>
        <dbReference type="ARBA" id="ARBA00022679"/>
    </source>
</evidence>
<evidence type="ECO:0000259" key="6">
    <source>
        <dbReference type="Pfam" id="PF08100"/>
    </source>
</evidence>
<name>A0AA88DZT9_FICCA</name>
<evidence type="ECO:0000256" key="4">
    <source>
        <dbReference type="SAM" id="MobiDB-lite"/>
    </source>
</evidence>
<proteinExistence type="predicted"/>
<feature type="region of interest" description="Disordered" evidence="4">
    <location>
        <begin position="18"/>
        <end position="42"/>
    </location>
</feature>
<feature type="domain" description="O-methyltransferase C-terminal" evidence="5">
    <location>
        <begin position="150"/>
        <end position="190"/>
    </location>
</feature>
<keyword evidence="3" id="KW-0949">S-adenosyl-L-methionine</keyword>
<feature type="domain" description="O-methyltransferase dimerisation" evidence="6">
    <location>
        <begin position="51"/>
        <end position="120"/>
    </location>
</feature>
<dbReference type="GO" id="GO:0032259">
    <property type="term" value="P:methylation"/>
    <property type="evidence" value="ECO:0007669"/>
    <property type="project" value="UniProtKB-KW"/>
</dbReference>
<evidence type="ECO:0000256" key="3">
    <source>
        <dbReference type="ARBA" id="ARBA00022691"/>
    </source>
</evidence>
<dbReference type="Gene3D" id="1.10.10.10">
    <property type="entry name" value="Winged helix-like DNA-binding domain superfamily/Winged helix DNA-binding domain"/>
    <property type="match status" value="1"/>
</dbReference>
<protein>
    <submittedName>
        <fullName evidence="7">Uncharacterized protein</fullName>
    </submittedName>
</protein>
<dbReference type="GO" id="GO:0008171">
    <property type="term" value="F:O-methyltransferase activity"/>
    <property type="evidence" value="ECO:0007669"/>
    <property type="project" value="InterPro"/>
</dbReference>
<gene>
    <name evidence="7" type="ORF">TIFTF001_034178</name>
</gene>
<dbReference type="InterPro" id="IPR036390">
    <property type="entry name" value="WH_DNA-bd_sf"/>
</dbReference>
<dbReference type="Pfam" id="PF08100">
    <property type="entry name" value="Dimerisation"/>
    <property type="match status" value="1"/>
</dbReference>
<reference evidence="7" key="1">
    <citation type="submission" date="2023-07" db="EMBL/GenBank/DDBJ databases">
        <title>draft genome sequence of fig (Ficus carica).</title>
        <authorList>
            <person name="Takahashi T."/>
            <person name="Nishimura K."/>
        </authorList>
    </citation>
    <scope>NUCLEOTIDE SEQUENCE</scope>
</reference>
<dbReference type="InterPro" id="IPR036388">
    <property type="entry name" value="WH-like_DNA-bd_sf"/>
</dbReference>
<comment type="caution">
    <text evidence="7">The sequence shown here is derived from an EMBL/GenBank/DDBJ whole genome shotgun (WGS) entry which is preliminary data.</text>
</comment>
<organism evidence="7 8">
    <name type="scientific">Ficus carica</name>
    <name type="common">Common fig</name>
    <dbReference type="NCBI Taxonomy" id="3494"/>
    <lineage>
        <taxon>Eukaryota</taxon>
        <taxon>Viridiplantae</taxon>
        <taxon>Streptophyta</taxon>
        <taxon>Embryophyta</taxon>
        <taxon>Tracheophyta</taxon>
        <taxon>Spermatophyta</taxon>
        <taxon>Magnoliopsida</taxon>
        <taxon>eudicotyledons</taxon>
        <taxon>Gunneridae</taxon>
        <taxon>Pentapetalae</taxon>
        <taxon>rosids</taxon>
        <taxon>fabids</taxon>
        <taxon>Rosales</taxon>
        <taxon>Moraceae</taxon>
        <taxon>Ficeae</taxon>
        <taxon>Ficus</taxon>
    </lineage>
</organism>
<feature type="compositionally biased region" description="Acidic residues" evidence="4">
    <location>
        <begin position="29"/>
        <end position="42"/>
    </location>
</feature>
<dbReference type="Proteomes" id="UP001187192">
    <property type="component" value="Unassembled WGS sequence"/>
</dbReference>
<dbReference type="InterPro" id="IPR001077">
    <property type="entry name" value="COMT_C"/>
</dbReference>
<dbReference type="InterPro" id="IPR016461">
    <property type="entry name" value="COMT-like"/>
</dbReference>
<accession>A0AA88DZT9</accession>
<dbReference type="SUPFAM" id="SSF46785">
    <property type="entry name" value="Winged helix' DNA-binding domain"/>
    <property type="match status" value="1"/>
</dbReference>
<keyword evidence="8" id="KW-1185">Reference proteome</keyword>
<keyword evidence="1" id="KW-0489">Methyltransferase</keyword>
<evidence type="ECO:0000259" key="5">
    <source>
        <dbReference type="Pfam" id="PF00891"/>
    </source>
</evidence>
<dbReference type="AlphaFoldDB" id="A0AA88DZT9"/>